<dbReference type="GO" id="GO:0006430">
    <property type="term" value="P:lysyl-tRNA aminoacylation"/>
    <property type="evidence" value="ECO:0007669"/>
    <property type="project" value="TreeGrafter"/>
</dbReference>
<gene>
    <name evidence="6" type="ORF">MNEG_15201</name>
</gene>
<dbReference type="STRING" id="145388.A0A0D2IXW1"/>
<feature type="compositionally biased region" description="Low complexity" evidence="4">
    <location>
        <begin position="231"/>
        <end position="242"/>
    </location>
</feature>
<keyword evidence="6" id="KW-0030">Aminoacyl-tRNA synthetase</keyword>
<dbReference type="InterPro" id="IPR045864">
    <property type="entry name" value="aa-tRNA-synth_II/BPL/LPL"/>
</dbReference>
<dbReference type="PROSITE" id="PS50862">
    <property type="entry name" value="AA_TRNA_LIGASE_II"/>
    <property type="match status" value="1"/>
</dbReference>
<evidence type="ECO:0000313" key="7">
    <source>
        <dbReference type="Proteomes" id="UP000054498"/>
    </source>
</evidence>
<dbReference type="GO" id="GO:0004824">
    <property type="term" value="F:lysine-tRNA ligase activity"/>
    <property type="evidence" value="ECO:0007669"/>
    <property type="project" value="UniProtKB-EC"/>
</dbReference>
<keyword evidence="2" id="KW-0547">Nucleotide-binding</keyword>
<dbReference type="PANTHER" id="PTHR42918:SF9">
    <property type="entry name" value="LYSINE--TRNA LIGASE"/>
    <property type="match status" value="1"/>
</dbReference>
<name>A0A0D2IXW1_9CHLO</name>
<dbReference type="SUPFAM" id="SSF55681">
    <property type="entry name" value="Class II aaRS and biotin synthetases"/>
    <property type="match status" value="1"/>
</dbReference>
<dbReference type="GO" id="GO:0005829">
    <property type="term" value="C:cytosol"/>
    <property type="evidence" value="ECO:0007669"/>
    <property type="project" value="TreeGrafter"/>
</dbReference>
<evidence type="ECO:0000256" key="2">
    <source>
        <dbReference type="ARBA" id="ARBA00022741"/>
    </source>
</evidence>
<proteinExistence type="predicted"/>
<dbReference type="GO" id="GO:0005524">
    <property type="term" value="F:ATP binding"/>
    <property type="evidence" value="ECO:0007669"/>
    <property type="project" value="InterPro"/>
</dbReference>
<dbReference type="Gene3D" id="3.30.930.10">
    <property type="entry name" value="Bira Bifunctional Protein, Domain 2"/>
    <property type="match status" value="1"/>
</dbReference>
<dbReference type="EC" id="6.1.1.6" evidence="6"/>
<dbReference type="PANTHER" id="PTHR42918">
    <property type="entry name" value="LYSYL-TRNA SYNTHETASE"/>
    <property type="match status" value="1"/>
</dbReference>
<evidence type="ECO:0000256" key="4">
    <source>
        <dbReference type="SAM" id="MobiDB-lite"/>
    </source>
</evidence>
<dbReference type="KEGG" id="mng:MNEG_15201"/>
<dbReference type="OrthoDB" id="21243at2759"/>
<evidence type="ECO:0000313" key="6">
    <source>
        <dbReference type="EMBL" id="KIY92762.1"/>
    </source>
</evidence>
<organism evidence="6 7">
    <name type="scientific">Monoraphidium neglectum</name>
    <dbReference type="NCBI Taxonomy" id="145388"/>
    <lineage>
        <taxon>Eukaryota</taxon>
        <taxon>Viridiplantae</taxon>
        <taxon>Chlorophyta</taxon>
        <taxon>core chlorophytes</taxon>
        <taxon>Chlorophyceae</taxon>
        <taxon>CS clade</taxon>
        <taxon>Sphaeropleales</taxon>
        <taxon>Selenastraceae</taxon>
        <taxon>Monoraphidium</taxon>
    </lineage>
</organism>
<protein>
    <submittedName>
        <fullName evidence="6">Lysyl-tRNA synthetase</fullName>
        <ecNumber evidence="6">6.1.1.6</ecNumber>
    </submittedName>
</protein>
<reference evidence="6 7" key="1">
    <citation type="journal article" date="2013" name="BMC Genomics">
        <title>Reconstruction of the lipid metabolism for the microalga Monoraphidium neglectum from its genome sequence reveals characteristics suitable for biofuel production.</title>
        <authorList>
            <person name="Bogen C."/>
            <person name="Al-Dilaimi A."/>
            <person name="Albersmeier A."/>
            <person name="Wichmann J."/>
            <person name="Grundmann M."/>
            <person name="Rupp O."/>
            <person name="Lauersen K.J."/>
            <person name="Blifernez-Klassen O."/>
            <person name="Kalinowski J."/>
            <person name="Goesmann A."/>
            <person name="Mussgnug J.H."/>
            <person name="Kruse O."/>
        </authorList>
    </citation>
    <scope>NUCLEOTIDE SEQUENCE [LARGE SCALE GENOMIC DNA]</scope>
    <source>
        <strain evidence="6 7">SAG 48.87</strain>
    </source>
</reference>
<dbReference type="InterPro" id="IPR006195">
    <property type="entry name" value="aa-tRNA-synth_II"/>
</dbReference>
<dbReference type="GO" id="GO:0000049">
    <property type="term" value="F:tRNA binding"/>
    <property type="evidence" value="ECO:0007669"/>
    <property type="project" value="TreeGrafter"/>
</dbReference>
<evidence type="ECO:0000256" key="1">
    <source>
        <dbReference type="ARBA" id="ARBA00022598"/>
    </source>
</evidence>
<keyword evidence="3" id="KW-0067">ATP-binding</keyword>
<sequence>MVSAMVLELKGSYKIQYHANGHDKDPVEIDFTPPWRRISMVSGLEEALNVKLPQPLESEEARVFLAELCAKHGVQCPPPQTTGRLLDKLVGEFLEVQCVNPAFICDHPQLMSPLAKWHRNLPGLTERFELFVNTREVCNAYTELNDPIRQRQLFEDQAKNKAAGDDEAMFIDETFCTALEYGLPPTGGWGMGIDRMAMMLTDSINIKEVLLFPAMKPEEVGGKPAAGGAGDSSSAAVEGDGI</sequence>
<dbReference type="RefSeq" id="XP_013891782.1">
    <property type="nucleotide sequence ID" value="XM_014036328.1"/>
</dbReference>
<evidence type="ECO:0000259" key="5">
    <source>
        <dbReference type="PROSITE" id="PS50862"/>
    </source>
</evidence>
<dbReference type="AlphaFoldDB" id="A0A0D2IXW1"/>
<feature type="domain" description="Aminoacyl-transfer RNA synthetases class-II family profile" evidence="5">
    <location>
        <begin position="1"/>
        <end position="217"/>
    </location>
</feature>
<dbReference type="Pfam" id="PF00152">
    <property type="entry name" value="tRNA-synt_2"/>
    <property type="match status" value="1"/>
</dbReference>
<dbReference type="EMBL" id="KK105339">
    <property type="protein sequence ID" value="KIY92762.1"/>
    <property type="molecule type" value="Genomic_DNA"/>
</dbReference>
<keyword evidence="7" id="KW-1185">Reference proteome</keyword>
<dbReference type="InterPro" id="IPR004364">
    <property type="entry name" value="Aa-tRNA-synt_II"/>
</dbReference>
<dbReference type="Proteomes" id="UP000054498">
    <property type="component" value="Unassembled WGS sequence"/>
</dbReference>
<feature type="region of interest" description="Disordered" evidence="4">
    <location>
        <begin position="221"/>
        <end position="242"/>
    </location>
</feature>
<dbReference type="GeneID" id="25732839"/>
<keyword evidence="1 6" id="KW-0436">Ligase</keyword>
<accession>A0A0D2IXW1</accession>
<evidence type="ECO:0000256" key="3">
    <source>
        <dbReference type="ARBA" id="ARBA00022840"/>
    </source>
</evidence>